<gene>
    <name evidence="2" type="ORF">PG996_002770</name>
</gene>
<comment type="caution">
    <text evidence="2">The sequence shown here is derived from an EMBL/GenBank/DDBJ whole genome shotgun (WGS) entry which is preliminary data.</text>
</comment>
<evidence type="ECO:0000313" key="2">
    <source>
        <dbReference type="EMBL" id="KAK8083989.1"/>
    </source>
</evidence>
<evidence type="ECO:0000313" key="3">
    <source>
        <dbReference type="Proteomes" id="UP001446871"/>
    </source>
</evidence>
<dbReference type="EMBL" id="JAQQWM010000001">
    <property type="protein sequence ID" value="KAK8083989.1"/>
    <property type="molecule type" value="Genomic_DNA"/>
</dbReference>
<organism evidence="2 3">
    <name type="scientific">Apiospora saccharicola</name>
    <dbReference type="NCBI Taxonomy" id="335842"/>
    <lineage>
        <taxon>Eukaryota</taxon>
        <taxon>Fungi</taxon>
        <taxon>Dikarya</taxon>
        <taxon>Ascomycota</taxon>
        <taxon>Pezizomycotina</taxon>
        <taxon>Sordariomycetes</taxon>
        <taxon>Xylariomycetidae</taxon>
        <taxon>Amphisphaeriales</taxon>
        <taxon>Apiosporaceae</taxon>
        <taxon>Apiospora</taxon>
    </lineage>
</organism>
<keyword evidence="3" id="KW-1185">Reference proteome</keyword>
<dbReference type="Proteomes" id="UP001446871">
    <property type="component" value="Unassembled WGS sequence"/>
</dbReference>
<protein>
    <submittedName>
        <fullName evidence="2">Uncharacterized protein</fullName>
    </submittedName>
</protein>
<sequence>MSTEVVMYILEKARERKETREPGSTQKNGKGKGSKVCDYSQSGWKKESLTKTTRVRTHDVAPTDLVRQLADQIHAEIPELMFDYFALHEACWLLLAAAEEAEAPL</sequence>
<accession>A0ABR1WPH5</accession>
<feature type="region of interest" description="Disordered" evidence="1">
    <location>
        <begin position="12"/>
        <end position="39"/>
    </location>
</feature>
<evidence type="ECO:0000256" key="1">
    <source>
        <dbReference type="SAM" id="MobiDB-lite"/>
    </source>
</evidence>
<feature type="compositionally biased region" description="Basic and acidic residues" evidence="1">
    <location>
        <begin position="12"/>
        <end position="21"/>
    </location>
</feature>
<proteinExistence type="predicted"/>
<reference evidence="2 3" key="1">
    <citation type="submission" date="2023-01" db="EMBL/GenBank/DDBJ databases">
        <title>Analysis of 21 Apiospora genomes using comparative genomics revels a genus with tremendous synthesis potential of carbohydrate active enzymes and secondary metabolites.</title>
        <authorList>
            <person name="Sorensen T."/>
        </authorList>
    </citation>
    <scope>NUCLEOTIDE SEQUENCE [LARGE SCALE GENOMIC DNA]</scope>
    <source>
        <strain evidence="2 3">CBS 83171</strain>
    </source>
</reference>
<name>A0ABR1WPH5_9PEZI</name>